<name>A0A2J7ZC03_STRMQ</name>
<dbReference type="InterPro" id="IPR029044">
    <property type="entry name" value="Nucleotide-diphossugar_trans"/>
</dbReference>
<sequence length="434" mass="47309">MKFSHLLDLVHVPGGIPASRLASDLALVTSVSLDLADTPLSSADPADLAAGYASYRPRPVTAVVLTYNEEERIAGCLSALADDVDHCLLVDSGSVDGTAGQALRARGDARILSAPWADDFSRQRNLAFGEVTDGWLCHVDADEVLAMSHAGRLRRALSVLDYLLPDSDFVVSPVIADVDGPVYTNTQRVLRADGPFRFRGRVHEHPYDPDGRAPARVQVDVRFDHSGYLPEVVDQRGKRERYVRLDRLARTEEPDNPKWVYYEVRDGLDHRSASEEELRAAFVLLAAHAGETLPAGPPGYRSERIVDSWSLLCELALGLGEADALRTYAALLGEAGRTVEATYYRTLLESSRLLGRLSALVDEIGSVQGAEEPANRHLMARLFELQSTLALASGRYETVLPAYQKSVERGAGHNVTEDFGMLARVLAQLPDGAA</sequence>
<dbReference type="Gene3D" id="3.90.550.10">
    <property type="entry name" value="Spore Coat Polysaccharide Biosynthesis Protein SpsA, Chain A"/>
    <property type="match status" value="1"/>
</dbReference>
<accession>A0A2J7ZC03</accession>
<feature type="domain" description="Glycosyltransferase 2-like" evidence="1">
    <location>
        <begin position="62"/>
        <end position="155"/>
    </location>
</feature>
<organism evidence="2 3">
    <name type="scientific">Streptomyces malaysiensis</name>
    <dbReference type="NCBI Taxonomy" id="92644"/>
    <lineage>
        <taxon>Bacteria</taxon>
        <taxon>Bacillati</taxon>
        <taxon>Actinomycetota</taxon>
        <taxon>Actinomycetes</taxon>
        <taxon>Kitasatosporales</taxon>
        <taxon>Streptomycetaceae</taxon>
        <taxon>Streptomyces</taxon>
        <taxon>Streptomyces violaceusniger group</taxon>
    </lineage>
</organism>
<dbReference type="AlphaFoldDB" id="A0A2J7ZC03"/>
<keyword evidence="3" id="KW-1185">Reference proteome</keyword>
<proteinExistence type="predicted"/>
<gene>
    <name evidence="2" type="ORF">SMF913_13754</name>
</gene>
<dbReference type="EMBL" id="LJIW01000001">
    <property type="protein sequence ID" value="PNG97729.1"/>
    <property type="molecule type" value="Genomic_DNA"/>
</dbReference>
<evidence type="ECO:0000259" key="1">
    <source>
        <dbReference type="Pfam" id="PF00535"/>
    </source>
</evidence>
<reference evidence="2 3" key="1">
    <citation type="submission" date="2015-09" db="EMBL/GenBank/DDBJ databases">
        <title>Genome sequence, genome mining and natural product profiling of a biocontrol bacterium Streptomyces malaysiensis F913.</title>
        <authorList>
            <person name="Xu Y."/>
            <person name="Wei J."/>
            <person name="Xie J."/>
            <person name="Li T."/>
            <person name="Zhou Z."/>
        </authorList>
    </citation>
    <scope>NUCLEOTIDE SEQUENCE [LARGE SCALE GENOMIC DNA]</scope>
    <source>
        <strain evidence="2 3">F913</strain>
    </source>
</reference>
<comment type="caution">
    <text evidence="2">The sequence shown here is derived from an EMBL/GenBank/DDBJ whole genome shotgun (WGS) entry which is preliminary data.</text>
</comment>
<dbReference type="Pfam" id="PF00535">
    <property type="entry name" value="Glycos_transf_2"/>
    <property type="match status" value="1"/>
</dbReference>
<dbReference type="RefSeq" id="WP_102934813.1">
    <property type="nucleotide sequence ID" value="NZ_LJIW01000001.1"/>
</dbReference>
<dbReference type="SUPFAM" id="SSF53448">
    <property type="entry name" value="Nucleotide-diphospho-sugar transferases"/>
    <property type="match status" value="1"/>
</dbReference>
<evidence type="ECO:0000313" key="2">
    <source>
        <dbReference type="EMBL" id="PNG97729.1"/>
    </source>
</evidence>
<dbReference type="PANTHER" id="PTHR43630">
    <property type="entry name" value="POLY-BETA-1,6-N-ACETYL-D-GLUCOSAMINE SYNTHASE"/>
    <property type="match status" value="1"/>
</dbReference>
<dbReference type="Proteomes" id="UP000236520">
    <property type="component" value="Unassembled WGS sequence"/>
</dbReference>
<dbReference type="InterPro" id="IPR001173">
    <property type="entry name" value="Glyco_trans_2-like"/>
</dbReference>
<dbReference type="PANTHER" id="PTHR43630:SF2">
    <property type="entry name" value="GLYCOSYLTRANSFERASE"/>
    <property type="match status" value="1"/>
</dbReference>
<protein>
    <recommendedName>
        <fullName evidence="1">Glycosyltransferase 2-like domain-containing protein</fullName>
    </recommendedName>
</protein>
<evidence type="ECO:0000313" key="3">
    <source>
        <dbReference type="Proteomes" id="UP000236520"/>
    </source>
</evidence>